<keyword evidence="2" id="KW-1185">Reference proteome</keyword>
<sequence length="134" mass="14846">MVSMPQGKASVTSSLLETRPCLRLGRFSDFLRCSLRLIFFTRIDVFPLASSLLELRMSDRVTRGVVAERPCPGIVTTQGTGETSQRRLRLSGGFALDTAYTSHELLLVISMVQIVMTGFSFFHTSNLTGCETFC</sequence>
<dbReference type="AlphaFoldDB" id="A0A2C6LAK4"/>
<accession>A0A2C6LAK4</accession>
<dbReference type="EMBL" id="MIGC01000843">
    <property type="protein sequence ID" value="PHJ24124.1"/>
    <property type="molecule type" value="Genomic_DNA"/>
</dbReference>
<evidence type="ECO:0000313" key="2">
    <source>
        <dbReference type="Proteomes" id="UP000221165"/>
    </source>
</evidence>
<protein>
    <submittedName>
        <fullName evidence="1">Uncharacterized protein</fullName>
    </submittedName>
</protein>
<organism evidence="1 2">
    <name type="scientific">Cystoisospora suis</name>
    <dbReference type="NCBI Taxonomy" id="483139"/>
    <lineage>
        <taxon>Eukaryota</taxon>
        <taxon>Sar</taxon>
        <taxon>Alveolata</taxon>
        <taxon>Apicomplexa</taxon>
        <taxon>Conoidasida</taxon>
        <taxon>Coccidia</taxon>
        <taxon>Eucoccidiorida</taxon>
        <taxon>Eimeriorina</taxon>
        <taxon>Sarcocystidae</taxon>
        <taxon>Cystoisospora</taxon>
    </lineage>
</organism>
<comment type="caution">
    <text evidence="1">The sequence shown here is derived from an EMBL/GenBank/DDBJ whole genome shotgun (WGS) entry which is preliminary data.</text>
</comment>
<gene>
    <name evidence="1" type="ORF">CSUI_002015</name>
</gene>
<evidence type="ECO:0000313" key="1">
    <source>
        <dbReference type="EMBL" id="PHJ24124.1"/>
    </source>
</evidence>
<dbReference type="GeneID" id="94425428"/>
<dbReference type="VEuPathDB" id="ToxoDB:CSUI_002015"/>
<proteinExistence type="predicted"/>
<dbReference type="Proteomes" id="UP000221165">
    <property type="component" value="Unassembled WGS sequence"/>
</dbReference>
<reference evidence="1 2" key="1">
    <citation type="journal article" date="2017" name="Int. J. Parasitol.">
        <title>The genome of the protozoan parasite Cystoisospora suis and a reverse vaccinology approach to identify vaccine candidates.</title>
        <authorList>
            <person name="Palmieri N."/>
            <person name="Shrestha A."/>
            <person name="Ruttkowski B."/>
            <person name="Beck T."/>
            <person name="Vogl C."/>
            <person name="Tomley F."/>
            <person name="Blake D.P."/>
            <person name="Joachim A."/>
        </authorList>
    </citation>
    <scope>NUCLEOTIDE SEQUENCE [LARGE SCALE GENOMIC DNA]</scope>
    <source>
        <strain evidence="1 2">Wien I</strain>
    </source>
</reference>
<dbReference type="RefSeq" id="XP_067925798.1">
    <property type="nucleotide sequence ID" value="XM_068062217.1"/>
</dbReference>
<name>A0A2C6LAK4_9APIC</name>